<evidence type="ECO:0000256" key="9">
    <source>
        <dbReference type="ARBA" id="ARBA00022801"/>
    </source>
</evidence>
<evidence type="ECO:0000256" key="5">
    <source>
        <dbReference type="ARBA" id="ARBA00015519"/>
    </source>
</evidence>
<dbReference type="Pfam" id="PF13359">
    <property type="entry name" value="DDE_Tnp_4"/>
    <property type="match status" value="1"/>
</dbReference>
<comment type="similarity">
    <text evidence="4">Belongs to the HARBI1 family.</text>
</comment>
<protein>
    <recommendedName>
        <fullName evidence="5">Putative nuclease HARBI1</fullName>
    </recommendedName>
    <alternativeName>
        <fullName evidence="11">Harbinger transposase-derived nuclease</fullName>
    </alternativeName>
</protein>
<evidence type="ECO:0000256" key="12">
    <source>
        <dbReference type="ARBA" id="ARBA00045850"/>
    </source>
</evidence>
<dbReference type="PANTHER" id="PTHR22930">
    <property type="match status" value="1"/>
</dbReference>
<dbReference type="AlphaFoldDB" id="A0A1S3IHJ1"/>
<dbReference type="FunCoup" id="A0A1S3IHJ1">
    <property type="interactions" value="2"/>
</dbReference>
<proteinExistence type="inferred from homology"/>
<name>A0A1S3IHJ1_LINAN</name>
<dbReference type="GeneID" id="106164090"/>
<evidence type="ECO:0000256" key="10">
    <source>
        <dbReference type="ARBA" id="ARBA00023242"/>
    </source>
</evidence>
<organism evidence="14 15">
    <name type="scientific">Lingula anatina</name>
    <name type="common">Brachiopod</name>
    <name type="synonym">Lingula unguis</name>
    <dbReference type="NCBI Taxonomy" id="7574"/>
    <lineage>
        <taxon>Eukaryota</taxon>
        <taxon>Metazoa</taxon>
        <taxon>Spiralia</taxon>
        <taxon>Lophotrochozoa</taxon>
        <taxon>Brachiopoda</taxon>
        <taxon>Linguliformea</taxon>
        <taxon>Lingulata</taxon>
        <taxon>Lingulida</taxon>
        <taxon>Linguloidea</taxon>
        <taxon>Lingulidae</taxon>
        <taxon>Lingula</taxon>
    </lineage>
</organism>
<dbReference type="GO" id="GO:0004518">
    <property type="term" value="F:nuclease activity"/>
    <property type="evidence" value="ECO:0007669"/>
    <property type="project" value="UniProtKB-KW"/>
</dbReference>
<keyword evidence="14" id="KW-1185">Reference proteome</keyword>
<comment type="cofactor">
    <cofactor evidence="1">
        <name>a divalent metal cation</name>
        <dbReference type="ChEBI" id="CHEBI:60240"/>
    </cofactor>
</comment>
<dbReference type="InParanoid" id="A0A1S3IHJ1"/>
<evidence type="ECO:0000256" key="7">
    <source>
        <dbReference type="ARBA" id="ARBA00022722"/>
    </source>
</evidence>
<keyword evidence="7" id="KW-0540">Nuclease</keyword>
<feature type="domain" description="DDE Tnp4" evidence="13">
    <location>
        <begin position="148"/>
        <end position="303"/>
    </location>
</feature>
<comment type="subcellular location">
    <subcellularLocation>
        <location evidence="3">Cytoplasm</location>
    </subcellularLocation>
    <subcellularLocation>
        <location evidence="2">Nucleus</location>
    </subcellularLocation>
</comment>
<dbReference type="OrthoDB" id="6103100at2759"/>
<evidence type="ECO:0000256" key="2">
    <source>
        <dbReference type="ARBA" id="ARBA00004123"/>
    </source>
</evidence>
<dbReference type="GO" id="GO:0005634">
    <property type="term" value="C:nucleus"/>
    <property type="evidence" value="ECO:0007669"/>
    <property type="project" value="UniProtKB-SubCell"/>
</dbReference>
<keyword evidence="6" id="KW-0963">Cytoplasm</keyword>
<dbReference type="KEGG" id="lak:106164090"/>
<dbReference type="GO" id="GO:0016787">
    <property type="term" value="F:hydrolase activity"/>
    <property type="evidence" value="ECO:0007669"/>
    <property type="project" value="UniProtKB-KW"/>
</dbReference>
<keyword evidence="8" id="KW-0479">Metal-binding</keyword>
<dbReference type="Proteomes" id="UP000085678">
    <property type="component" value="Unplaced"/>
</dbReference>
<evidence type="ECO:0000313" key="15">
    <source>
        <dbReference type="RefSeq" id="XP_013397341.1"/>
    </source>
</evidence>
<evidence type="ECO:0000256" key="6">
    <source>
        <dbReference type="ARBA" id="ARBA00022490"/>
    </source>
</evidence>
<evidence type="ECO:0000256" key="8">
    <source>
        <dbReference type="ARBA" id="ARBA00022723"/>
    </source>
</evidence>
<dbReference type="GO" id="GO:0005737">
    <property type="term" value="C:cytoplasm"/>
    <property type="evidence" value="ECO:0007669"/>
    <property type="project" value="UniProtKB-SubCell"/>
</dbReference>
<sequence>MAAYLFFDVEKVQAPRVYRKRIDQLGRFTDAETVSRYRLSKEEIRRLVRVLEPALVRSTNRSHALTPTQQVLVALRFLATGSFQSVVGDIHGVSQPSASRAIRAVVEAICASDDHSLSVHFPSEQAEVRRTQNEFHSIAGFPRVLGCVDGTMIAIKSPTADVENAYVCRKGFHAINVQAICNAQLIFTDVVCRWPGSTHDSFIFTNSGIGQHFEGMDAEDIPGFLLGDSGYPLRPYLMTPKANPLTGPETRYNRAHISTRNSIERALGVLKSRWRCLDRSGGSLQYSPDVASNIIMACFRLHNLCIRAGLPLPGDVQQLEPDELLPLLGNDRPDGFRAREQLIMHKFS</sequence>
<keyword evidence="9" id="KW-0378">Hydrolase</keyword>
<dbReference type="PRINTS" id="PR02086">
    <property type="entry name" value="PUTNUCHARBI1"/>
</dbReference>
<dbReference type="InterPro" id="IPR026103">
    <property type="entry name" value="HARBI1_animal"/>
</dbReference>
<evidence type="ECO:0000256" key="11">
    <source>
        <dbReference type="ARBA" id="ARBA00030126"/>
    </source>
</evidence>
<evidence type="ECO:0000313" key="14">
    <source>
        <dbReference type="Proteomes" id="UP000085678"/>
    </source>
</evidence>
<dbReference type="PANTHER" id="PTHR22930:SF267">
    <property type="entry name" value="NUCLEASE HARBI1-RELATED"/>
    <property type="match status" value="1"/>
</dbReference>
<accession>A0A1S3IHJ1</accession>
<dbReference type="InterPro" id="IPR027806">
    <property type="entry name" value="HARBI1_dom"/>
</dbReference>
<dbReference type="GO" id="GO:0046872">
    <property type="term" value="F:metal ion binding"/>
    <property type="evidence" value="ECO:0007669"/>
    <property type="project" value="UniProtKB-KW"/>
</dbReference>
<evidence type="ECO:0000256" key="1">
    <source>
        <dbReference type="ARBA" id="ARBA00001968"/>
    </source>
</evidence>
<comment type="function">
    <text evidence="12">Transposase-derived protein that may have nuclease activity. Does not have transposase activity.</text>
</comment>
<gene>
    <name evidence="15" type="primary">LOC106164090</name>
</gene>
<dbReference type="RefSeq" id="XP_013397341.1">
    <property type="nucleotide sequence ID" value="XM_013541887.1"/>
</dbReference>
<keyword evidence="10" id="KW-0539">Nucleus</keyword>
<evidence type="ECO:0000259" key="13">
    <source>
        <dbReference type="Pfam" id="PF13359"/>
    </source>
</evidence>
<evidence type="ECO:0000256" key="3">
    <source>
        <dbReference type="ARBA" id="ARBA00004496"/>
    </source>
</evidence>
<evidence type="ECO:0000256" key="4">
    <source>
        <dbReference type="ARBA" id="ARBA00006958"/>
    </source>
</evidence>
<reference evidence="15" key="1">
    <citation type="submission" date="2025-08" db="UniProtKB">
        <authorList>
            <consortium name="RefSeq"/>
        </authorList>
    </citation>
    <scope>IDENTIFICATION</scope>
    <source>
        <tissue evidence="15">Gonads</tissue>
    </source>
</reference>
<dbReference type="InterPro" id="IPR045249">
    <property type="entry name" value="HARBI1-like"/>
</dbReference>